<evidence type="ECO:0000259" key="2">
    <source>
        <dbReference type="Pfam" id="PF01926"/>
    </source>
</evidence>
<dbReference type="Proteomes" id="UP000782880">
    <property type="component" value="Unassembled WGS sequence"/>
</dbReference>
<proteinExistence type="predicted"/>
<comment type="caution">
    <text evidence="3">The sequence shown here is derived from an EMBL/GenBank/DDBJ whole genome shotgun (WGS) entry which is preliminary data.</text>
</comment>
<name>A0A921IKY5_9FIRM</name>
<gene>
    <name evidence="3" type="ORF">K8V20_08365</name>
</gene>
<dbReference type="SUPFAM" id="SSF52540">
    <property type="entry name" value="P-loop containing nucleoside triphosphate hydrolases"/>
    <property type="match status" value="1"/>
</dbReference>
<dbReference type="EMBL" id="DYVE01000219">
    <property type="protein sequence ID" value="HJG28638.1"/>
    <property type="molecule type" value="Genomic_DNA"/>
</dbReference>
<evidence type="ECO:0000313" key="3">
    <source>
        <dbReference type="EMBL" id="HJG28638.1"/>
    </source>
</evidence>
<dbReference type="Pfam" id="PF01926">
    <property type="entry name" value="MMR_HSR1"/>
    <property type="match status" value="1"/>
</dbReference>
<reference evidence="3" key="2">
    <citation type="submission" date="2021-09" db="EMBL/GenBank/DDBJ databases">
        <authorList>
            <person name="Gilroy R."/>
        </authorList>
    </citation>
    <scope>NUCLEOTIDE SEQUENCE</scope>
    <source>
        <strain evidence="3">ChiBcec21-2208</strain>
    </source>
</reference>
<dbReference type="Gene3D" id="3.40.50.300">
    <property type="entry name" value="P-loop containing nucleotide triphosphate hydrolases"/>
    <property type="match status" value="1"/>
</dbReference>
<dbReference type="InterPro" id="IPR006073">
    <property type="entry name" value="GTP-bd"/>
</dbReference>
<keyword evidence="1" id="KW-0812">Transmembrane</keyword>
<keyword evidence="1" id="KW-0472">Membrane</keyword>
<accession>A0A921IKY5</accession>
<dbReference type="GO" id="GO:0005525">
    <property type="term" value="F:GTP binding"/>
    <property type="evidence" value="ECO:0007669"/>
    <property type="project" value="InterPro"/>
</dbReference>
<keyword evidence="1" id="KW-1133">Transmembrane helix</keyword>
<protein>
    <submittedName>
        <fullName evidence="3">50S ribosome-binding GTPase</fullName>
    </submittedName>
</protein>
<reference evidence="3" key="1">
    <citation type="journal article" date="2021" name="PeerJ">
        <title>Extensive microbial diversity within the chicken gut microbiome revealed by metagenomics and culture.</title>
        <authorList>
            <person name="Gilroy R."/>
            <person name="Ravi A."/>
            <person name="Getino M."/>
            <person name="Pursley I."/>
            <person name="Horton D.L."/>
            <person name="Alikhan N.F."/>
            <person name="Baker D."/>
            <person name="Gharbi K."/>
            <person name="Hall N."/>
            <person name="Watson M."/>
            <person name="Adriaenssens E.M."/>
            <person name="Foster-Nyarko E."/>
            <person name="Jarju S."/>
            <person name="Secka A."/>
            <person name="Antonio M."/>
            <person name="Oren A."/>
            <person name="Chaudhuri R.R."/>
            <person name="La Ragione R."/>
            <person name="Hildebrand F."/>
            <person name="Pallen M.J."/>
        </authorList>
    </citation>
    <scope>NUCLEOTIDE SEQUENCE</scope>
    <source>
        <strain evidence="3">ChiBcec21-2208</strain>
    </source>
</reference>
<evidence type="ECO:0000256" key="1">
    <source>
        <dbReference type="SAM" id="Phobius"/>
    </source>
</evidence>
<organism evidence="3 4">
    <name type="scientific">Subdoligranulum variabile</name>
    <dbReference type="NCBI Taxonomy" id="214851"/>
    <lineage>
        <taxon>Bacteria</taxon>
        <taxon>Bacillati</taxon>
        <taxon>Bacillota</taxon>
        <taxon>Clostridia</taxon>
        <taxon>Eubacteriales</taxon>
        <taxon>Oscillospiraceae</taxon>
        <taxon>Subdoligranulum</taxon>
    </lineage>
</organism>
<feature type="transmembrane region" description="Helical" evidence="1">
    <location>
        <begin position="316"/>
        <end position="336"/>
    </location>
</feature>
<sequence>MSDEEKEKCLHLLLESRNQPVGILLLGPTGSGKSSTINALFGKNVAKVGMGFDPETQSIEEYHLGNLTIWDCPGPGDTPQKDRENERLIREKLHETDEDGAYLVDLALVILDGSQRDMSVAHHLINDVALPALADDYDEEDEDGESSLQEEKRLLIGINKIDLLRSGWGWDAVNARPKDQLKPYIEAKEASVMSRAEEASGKKLRVVSYCAGVTDPETGETSGAYNVAMLLYQMLRLLPAEKRIALAEHVDEDSPALNTEAVAEVIKGIPGTIWYWLKEDASEGFACGADGMREVLDVFDGCPEIVKKVGSDAMGLALGLLCGSIGLVTGIVTVGVDLFDAANP</sequence>
<evidence type="ECO:0000313" key="4">
    <source>
        <dbReference type="Proteomes" id="UP000782880"/>
    </source>
</evidence>
<dbReference type="AlphaFoldDB" id="A0A921IKY5"/>
<feature type="domain" description="G" evidence="2">
    <location>
        <begin position="23"/>
        <end position="126"/>
    </location>
</feature>
<dbReference type="InterPro" id="IPR027417">
    <property type="entry name" value="P-loop_NTPase"/>
</dbReference>